<evidence type="ECO:0000256" key="4">
    <source>
        <dbReference type="ARBA" id="ARBA00022475"/>
    </source>
</evidence>
<evidence type="ECO:0000256" key="5">
    <source>
        <dbReference type="ARBA" id="ARBA00022597"/>
    </source>
</evidence>
<accession>A0A6I9SAW2</accession>
<evidence type="ECO:0000256" key="8">
    <source>
        <dbReference type="ARBA" id="ARBA00022989"/>
    </source>
</evidence>
<evidence type="ECO:0000256" key="7">
    <source>
        <dbReference type="ARBA" id="ARBA00022737"/>
    </source>
</evidence>
<dbReference type="PANTHER" id="PTHR10791">
    <property type="entry name" value="RAG1-ACTIVATING PROTEIN 1"/>
    <property type="match status" value="1"/>
</dbReference>
<dbReference type="GO" id="GO:0005886">
    <property type="term" value="C:plasma membrane"/>
    <property type="evidence" value="ECO:0007669"/>
    <property type="project" value="UniProtKB-SubCell"/>
</dbReference>
<comment type="similarity">
    <text evidence="2 12">Belongs to the SWEET sugar transporter family.</text>
</comment>
<feature type="transmembrane region" description="Helical" evidence="12">
    <location>
        <begin position="104"/>
        <end position="125"/>
    </location>
</feature>
<evidence type="ECO:0000256" key="12">
    <source>
        <dbReference type="RuleBase" id="RU910715"/>
    </source>
</evidence>
<feature type="transmembrane region" description="Helical" evidence="12">
    <location>
        <begin position="44"/>
        <end position="62"/>
    </location>
</feature>
<dbReference type="Proteomes" id="UP000504607">
    <property type="component" value="Chromosome 15"/>
</dbReference>
<organism evidence="13 14">
    <name type="scientific">Elaeis guineensis var. tenera</name>
    <name type="common">Oil palm</name>
    <dbReference type="NCBI Taxonomy" id="51953"/>
    <lineage>
        <taxon>Eukaryota</taxon>
        <taxon>Viridiplantae</taxon>
        <taxon>Streptophyta</taxon>
        <taxon>Embryophyta</taxon>
        <taxon>Tracheophyta</taxon>
        <taxon>Spermatophyta</taxon>
        <taxon>Magnoliopsida</taxon>
        <taxon>Liliopsida</taxon>
        <taxon>Arecaceae</taxon>
        <taxon>Arecoideae</taxon>
        <taxon>Cocoseae</taxon>
        <taxon>Elaeidinae</taxon>
        <taxon>Elaeis</taxon>
    </lineage>
</organism>
<feature type="transmembrane region" description="Helical" evidence="12">
    <location>
        <begin position="163"/>
        <end position="184"/>
    </location>
</feature>
<keyword evidence="13" id="KW-1185">Reference proteome</keyword>
<evidence type="ECO:0000256" key="11">
    <source>
        <dbReference type="ARBA" id="ARBA00038715"/>
    </source>
</evidence>
<feature type="transmembrane region" description="Helical" evidence="12">
    <location>
        <begin position="131"/>
        <end position="151"/>
    </location>
</feature>
<evidence type="ECO:0000256" key="10">
    <source>
        <dbReference type="ARBA" id="ARBA00037238"/>
    </source>
</evidence>
<feature type="transmembrane region" description="Helical" evidence="12">
    <location>
        <begin position="6"/>
        <end position="23"/>
    </location>
</feature>
<evidence type="ECO:0000256" key="2">
    <source>
        <dbReference type="ARBA" id="ARBA00007809"/>
    </source>
</evidence>
<dbReference type="GO" id="GO:0051119">
    <property type="term" value="F:sugar transmembrane transporter activity"/>
    <property type="evidence" value="ECO:0007669"/>
    <property type="project" value="InterPro"/>
</dbReference>
<dbReference type="Gene3D" id="1.20.1280.290">
    <property type="match status" value="2"/>
</dbReference>
<keyword evidence="4" id="KW-1003">Cell membrane</keyword>
<evidence type="ECO:0000256" key="9">
    <source>
        <dbReference type="ARBA" id="ARBA00023136"/>
    </source>
</evidence>
<dbReference type="InParanoid" id="A0A6I9SAW2"/>
<evidence type="ECO:0000256" key="1">
    <source>
        <dbReference type="ARBA" id="ARBA00004651"/>
    </source>
</evidence>
<protein>
    <recommendedName>
        <fullName evidence="12">Bidirectional sugar transporter SWEET</fullName>
    </recommendedName>
</protein>
<evidence type="ECO:0000256" key="3">
    <source>
        <dbReference type="ARBA" id="ARBA00022448"/>
    </source>
</evidence>
<dbReference type="OrthoDB" id="409725at2759"/>
<comment type="function">
    <text evidence="10">Mediates both low-affinity uptake and efflux of sugar across the plasma membrane.</text>
</comment>
<dbReference type="Pfam" id="PF03083">
    <property type="entry name" value="MtN3_slv"/>
    <property type="match status" value="2"/>
</dbReference>
<keyword evidence="3 12" id="KW-0813">Transport</keyword>
<dbReference type="FunFam" id="1.20.1280.290:FF:000002">
    <property type="entry name" value="Bidirectional sugar transporter SWEET"/>
    <property type="match status" value="1"/>
</dbReference>
<keyword evidence="6 12" id="KW-0812">Transmembrane</keyword>
<comment type="function">
    <text evidence="12">Mediates both low-affinity uptake and efflux of sugar across the membrane.</text>
</comment>
<proteinExistence type="inferred from homology"/>
<keyword evidence="9 12" id="KW-0472">Membrane</keyword>
<feature type="transmembrane region" description="Helical" evidence="12">
    <location>
        <begin position="190"/>
        <end position="213"/>
    </location>
</feature>
<evidence type="ECO:0000313" key="14">
    <source>
        <dbReference type="RefSeq" id="XP_010940205.1"/>
    </source>
</evidence>
<dbReference type="FunFam" id="1.20.1280.290:FF:000001">
    <property type="entry name" value="Bidirectional sugar transporter SWEET"/>
    <property type="match status" value="1"/>
</dbReference>
<reference evidence="14" key="1">
    <citation type="submission" date="2025-08" db="UniProtKB">
        <authorList>
            <consortium name="RefSeq"/>
        </authorList>
    </citation>
    <scope>IDENTIFICATION</scope>
</reference>
<comment type="subunit">
    <text evidence="11">Forms homooligomers and/or heterooligomers.</text>
</comment>
<comment type="subcellular location">
    <subcellularLocation>
        <location evidence="1 12">Cell membrane</location>
        <topology evidence="1 12">Multi-pass membrane protein</topology>
    </subcellularLocation>
</comment>
<feature type="transmembrane region" description="Helical" evidence="12">
    <location>
        <begin position="68"/>
        <end position="92"/>
    </location>
</feature>
<dbReference type="RefSeq" id="XP_010940205.1">
    <property type="nucleotide sequence ID" value="XM_010941903.1"/>
</dbReference>
<dbReference type="PANTHER" id="PTHR10791:SF30">
    <property type="entry name" value="SUGAR TRANSPORTER SWEET1"/>
    <property type="match status" value="1"/>
</dbReference>
<name>A0A6I9SAW2_ELAGV</name>
<dbReference type="AlphaFoldDB" id="A0A6I9SAW2"/>
<dbReference type="InterPro" id="IPR004316">
    <property type="entry name" value="SWEET_rpt"/>
</dbReference>
<evidence type="ECO:0000313" key="13">
    <source>
        <dbReference type="Proteomes" id="UP000504607"/>
    </source>
</evidence>
<evidence type="ECO:0000256" key="6">
    <source>
        <dbReference type="ARBA" id="ARBA00022692"/>
    </source>
</evidence>
<keyword evidence="8 12" id="KW-1133">Transmembrane helix</keyword>
<dbReference type="InterPro" id="IPR047664">
    <property type="entry name" value="SWEET"/>
</dbReference>
<keyword evidence="7" id="KW-0677">Repeat</keyword>
<keyword evidence="5 12" id="KW-0762">Sugar transport</keyword>
<gene>
    <name evidence="14" type="primary">LOC105058846</name>
</gene>
<sequence>MDKYQIRNIVGIIGNFISFGLFLSPWPTFMTILRNMAVEQFSPFPYLATFLNCALWVIYGLPSVHPNALHVLSINAVGIAFETIYLAIFFLYSPRPLRLKVVKILLAELALIATVVAVVLTTAHTHERRSLIVGILCVIFGTCMYAAPLSIMKLVIQTRSVKYMPFTLSLAGFLNGVSWTTYAILGRFDIFIIIPNGMGLLFGLIQLILYATYCWSTPEEDSTSEARLTAV</sequence>